<protein>
    <submittedName>
        <fullName evidence="2">Gag-pol Polyprotein</fullName>
    </submittedName>
</protein>
<keyword evidence="3" id="KW-1185">Reference proteome</keyword>
<name>A0A2P4YPR5_9STRA</name>
<proteinExistence type="predicted"/>
<dbReference type="Proteomes" id="UP000237271">
    <property type="component" value="Unassembled WGS sequence"/>
</dbReference>
<gene>
    <name evidence="2" type="ORF">PHPALM_2458</name>
</gene>
<dbReference type="InterPro" id="IPR013103">
    <property type="entry name" value="RVT_2"/>
</dbReference>
<dbReference type="AlphaFoldDB" id="A0A2P4YPR5"/>
<feature type="domain" description="Reverse transcriptase Ty1/copia-type" evidence="1">
    <location>
        <begin position="101"/>
        <end position="185"/>
    </location>
</feature>
<comment type="caution">
    <text evidence="2">The sequence shown here is derived from an EMBL/GenBank/DDBJ whole genome shotgun (WGS) entry which is preliminary data.</text>
</comment>
<sequence>MDKLPKSVRAALASPNREKWLEAMEAEFQSIQSNETWMLVKRPQNTKVMTSRWVFVIKRNQHGEIERYKARLTIRGSPQQPQLFADLSQRGGNSCTFYYDLDLRQIDFTTAFLNGDTDVDVYMEQPELFDDGSGRVCLLEKSLYGLKQAPLIWNETLKKYLLKLGFKASIIGDGVYVKWIGDSSALATISGAPVPDRGGNITHQSSVGDCGPASPNGFAAPIDPGLVIFDPMETDRVTLSQETYIRHLVEKFGTNNARI</sequence>
<feature type="non-terminal residue" evidence="2">
    <location>
        <position position="259"/>
    </location>
</feature>
<evidence type="ECO:0000259" key="1">
    <source>
        <dbReference type="Pfam" id="PF07727"/>
    </source>
</evidence>
<dbReference type="EMBL" id="NCKW01001019">
    <property type="protein sequence ID" value="POM79790.1"/>
    <property type="molecule type" value="Genomic_DNA"/>
</dbReference>
<organism evidence="2 3">
    <name type="scientific">Phytophthora palmivora</name>
    <dbReference type="NCBI Taxonomy" id="4796"/>
    <lineage>
        <taxon>Eukaryota</taxon>
        <taxon>Sar</taxon>
        <taxon>Stramenopiles</taxon>
        <taxon>Oomycota</taxon>
        <taxon>Peronosporomycetes</taxon>
        <taxon>Peronosporales</taxon>
        <taxon>Peronosporaceae</taxon>
        <taxon>Phytophthora</taxon>
    </lineage>
</organism>
<dbReference type="Pfam" id="PF07727">
    <property type="entry name" value="RVT_2"/>
    <property type="match status" value="1"/>
</dbReference>
<accession>A0A2P4YPR5</accession>
<evidence type="ECO:0000313" key="2">
    <source>
        <dbReference type="EMBL" id="POM79790.1"/>
    </source>
</evidence>
<reference evidence="2 3" key="1">
    <citation type="journal article" date="2017" name="Genome Biol. Evol.">
        <title>Phytophthora megakarya and P. palmivora, closely related causal agents of cacao black pod rot, underwent increases in genome sizes and gene numbers by different mechanisms.</title>
        <authorList>
            <person name="Ali S.S."/>
            <person name="Shao J."/>
            <person name="Lary D.J."/>
            <person name="Kronmiller B."/>
            <person name="Shen D."/>
            <person name="Strem M.D."/>
            <person name="Amoako-Attah I."/>
            <person name="Akrofi A.Y."/>
            <person name="Begoude B.A."/>
            <person name="Ten Hoopen G.M."/>
            <person name="Coulibaly K."/>
            <person name="Kebe B.I."/>
            <person name="Melnick R.L."/>
            <person name="Guiltinan M.J."/>
            <person name="Tyler B.M."/>
            <person name="Meinhardt L.W."/>
            <person name="Bailey B.A."/>
        </authorList>
    </citation>
    <scope>NUCLEOTIDE SEQUENCE [LARGE SCALE GENOMIC DNA]</scope>
    <source>
        <strain evidence="3">sbr112.9</strain>
    </source>
</reference>
<dbReference type="OrthoDB" id="411615at2759"/>
<evidence type="ECO:0000313" key="3">
    <source>
        <dbReference type="Proteomes" id="UP000237271"/>
    </source>
</evidence>